<dbReference type="CDD" id="cd18809">
    <property type="entry name" value="SF1_C_RecD"/>
    <property type="match status" value="1"/>
</dbReference>
<sequence length="1154" mass="129064">MTLALPVELSQEQNIALVRDFVETNFTRNGVVADWAYHDSRGNPHVHIMTVLRPLTDDGFGPKNVRSLDADGNPKFSKNGHALYRQFAGDKELIPALRESWAETQNLHLAQYGYDIRVDHRSYAERGISIEPTMHRGPVADGIDRKGGQSDRIKVNADIEAQRRQQIMADPSIVLTLITAEKSVFDERDVARVCHRYTDNHADFQALFYRVGALENQVMISAPVFDPISDKMLERPKFTTTEVLETERNMMAAARTLRGRDSFSSSPKIAAKALNQVEKEVGFKFDSEQQSVIGRLTESNGISVMVGYAGAGKSTVMNAVRAIYEAQGHRVVGGSLAGKAAVGLAESAGIESRTLASWEACWKNDLHPLQAGDIFVLDEAGMVGSSQMESFVSKVQDAGAKLILLGDARQLQPIAAGAAFRAIADDVGYVELAGVRRQRETWMQEATIDFGSGRNAEAIARYIENDMVHLEPDSQTARSHLIDNWSRDWEVGADVLMLAHRNVDVHALNQSARELIKERGGLQDEHSFRTARGVRQFAVGDRIVFLEKSRDLGVENGTFAVVEEAKRGRISVQLADGRNVVVAQNDYANLDYGYAATIHKSQGATVDTVHVLASPSMDAHMTYVALSRHREAVNLYAGGDEFKSLDKLVEKLSRDRMKDTTLAYEKRDDYQQSVKEFAERRGIPSLNEIGEIFRHQVSAMRARFSKVITRLDAFKQQFSQSLRPSVKPTIQRETKPEFTASQRPVPTPAPVRFPEMSLAVRQALSRLEHNLGHSQAANTDRARRRWFTTIGYELRDGMASEDLVKFNKAIAAIVPRMTAVAIGPDLNEGATEKLRSLIPDHLFEAFSESWPLIHAGQKAGQDLQRLDIAQTLNIEAKEQRVIDQYEKRQAMFETPEKPLIIGKMEWRESVEAAVEVQIDNHPDMQTFGQYLRNAVSAVWRNPDTTMHMIKEQVDKHHVPTSRLVPEIRAKPLAYGELLGNRSLLGRNDAARDKALTSLDHALSALHDYGQRRTNLRNDLTRHEQRFRNLMREPLADLSPAARELVGRIEQCPVEKLSGLIATADDKQAFGELRSLVDGVKERFGVGNSGDLDRDRLTRAMPDVSEQRLNAFIEGYSKANQLTSRVQAAQRGHEISLRQEQSMDRGHERGEGFSH</sequence>
<evidence type="ECO:0000256" key="4">
    <source>
        <dbReference type="SAM" id="MobiDB-lite"/>
    </source>
</evidence>
<dbReference type="Gene3D" id="2.30.30.940">
    <property type="match status" value="1"/>
</dbReference>
<feature type="coiled-coil region" evidence="3">
    <location>
        <begin position="1005"/>
        <end position="1032"/>
    </location>
</feature>
<evidence type="ECO:0000259" key="5">
    <source>
        <dbReference type="Pfam" id="PF01443"/>
    </source>
</evidence>
<dbReference type="AlphaFoldDB" id="A0A6L3Y9V0"/>
<accession>A0A6L3Y9V0</accession>
<evidence type="ECO:0000313" key="8">
    <source>
        <dbReference type="Proteomes" id="UP000481643"/>
    </source>
</evidence>
<name>A0A6L3Y9V0_9HYPH</name>
<evidence type="ECO:0000259" key="6">
    <source>
        <dbReference type="Pfam" id="PF03389"/>
    </source>
</evidence>
<reference evidence="7 8" key="1">
    <citation type="submission" date="2019-09" db="EMBL/GenBank/DDBJ databases">
        <title>Taxonomic organization of the family Brucellaceae based on a phylogenomic approach.</title>
        <authorList>
            <person name="Leclercq S."/>
            <person name="Cloeckaert A."/>
            <person name="Zygmunt M.S."/>
        </authorList>
    </citation>
    <scope>NUCLEOTIDE SEQUENCE [LARGE SCALE GENOMIC DNA]</scope>
    <source>
        <strain evidence="7 8">WS1830</strain>
    </source>
</reference>
<dbReference type="InterPro" id="IPR005053">
    <property type="entry name" value="MobA_MobL"/>
</dbReference>
<dbReference type="SUPFAM" id="SSF52540">
    <property type="entry name" value="P-loop containing nucleoside triphosphate hydrolases"/>
    <property type="match status" value="2"/>
</dbReference>
<evidence type="ECO:0000256" key="2">
    <source>
        <dbReference type="ARBA" id="ARBA00022971"/>
    </source>
</evidence>
<dbReference type="NCBIfam" id="TIGR02768">
    <property type="entry name" value="TraA_Ti"/>
    <property type="match status" value="1"/>
</dbReference>
<dbReference type="InterPro" id="IPR027417">
    <property type="entry name" value="P-loop_NTPase"/>
</dbReference>
<proteinExistence type="inferred from homology"/>
<dbReference type="InterPro" id="IPR027351">
    <property type="entry name" value="(+)RNA_virus_helicase_core_dom"/>
</dbReference>
<dbReference type="Gene3D" id="3.30.930.30">
    <property type="match status" value="1"/>
</dbReference>
<feature type="region of interest" description="Disordered" evidence="4">
    <location>
        <begin position="724"/>
        <end position="751"/>
    </location>
</feature>
<evidence type="ECO:0000256" key="1">
    <source>
        <dbReference type="ARBA" id="ARBA00010873"/>
    </source>
</evidence>
<feature type="compositionally biased region" description="Basic and acidic residues" evidence="4">
    <location>
        <begin position="1130"/>
        <end position="1154"/>
    </location>
</feature>
<evidence type="ECO:0000256" key="3">
    <source>
        <dbReference type="SAM" id="Coils"/>
    </source>
</evidence>
<feature type="region of interest" description="Disordered" evidence="4">
    <location>
        <begin position="1128"/>
        <end position="1154"/>
    </location>
</feature>
<dbReference type="Pfam" id="PF03389">
    <property type="entry name" value="MobA_MobL"/>
    <property type="match status" value="1"/>
</dbReference>
<dbReference type="Pfam" id="PF01443">
    <property type="entry name" value="Viral_helicase1"/>
    <property type="match status" value="1"/>
</dbReference>
<dbReference type="Pfam" id="PF13604">
    <property type="entry name" value="AAA_30"/>
    <property type="match status" value="1"/>
</dbReference>
<keyword evidence="2" id="KW-0184">Conjugation</keyword>
<comment type="caution">
    <text evidence="7">The sequence shown here is derived from an EMBL/GenBank/DDBJ whole genome shotgun (WGS) entry which is preliminary data.</text>
</comment>
<dbReference type="EMBL" id="WBVX01000046">
    <property type="protein sequence ID" value="KAB2676515.1"/>
    <property type="molecule type" value="Genomic_DNA"/>
</dbReference>
<dbReference type="CDD" id="cd17933">
    <property type="entry name" value="DEXSc_RecD-like"/>
    <property type="match status" value="1"/>
</dbReference>
<protein>
    <submittedName>
        <fullName evidence="7">Ti-type conjugative transfer relaxase TraA</fullName>
    </submittedName>
</protein>
<feature type="domain" description="MobA/MobL protein" evidence="6">
    <location>
        <begin position="2"/>
        <end position="146"/>
    </location>
</feature>
<organism evidence="7 8">
    <name type="scientific">Brucella tritici</name>
    <dbReference type="NCBI Taxonomy" id="94626"/>
    <lineage>
        <taxon>Bacteria</taxon>
        <taxon>Pseudomonadati</taxon>
        <taxon>Pseudomonadota</taxon>
        <taxon>Alphaproteobacteria</taxon>
        <taxon>Hyphomicrobiales</taxon>
        <taxon>Brucellaceae</taxon>
        <taxon>Brucella/Ochrobactrum group</taxon>
        <taxon>Brucella</taxon>
    </lineage>
</organism>
<dbReference type="InterPro" id="IPR014136">
    <property type="entry name" value="TraA_Ti"/>
</dbReference>
<feature type="domain" description="(+)RNA virus helicase C-terminal" evidence="5">
    <location>
        <begin position="576"/>
        <end position="636"/>
    </location>
</feature>
<dbReference type="Gene3D" id="3.40.50.300">
    <property type="entry name" value="P-loop containing nucleotide triphosphate hydrolases"/>
    <property type="match status" value="2"/>
</dbReference>
<keyword evidence="3" id="KW-0175">Coiled coil</keyword>
<dbReference type="Proteomes" id="UP000481643">
    <property type="component" value="Unassembled WGS sequence"/>
</dbReference>
<comment type="similarity">
    <text evidence="1">Belongs to the MobA/MobL family.</text>
</comment>
<dbReference type="GO" id="GO:0005524">
    <property type="term" value="F:ATP binding"/>
    <property type="evidence" value="ECO:0007669"/>
    <property type="project" value="InterPro"/>
</dbReference>
<gene>
    <name evidence="7" type="primary">traA</name>
    <name evidence="7" type="ORF">F9L08_26340</name>
</gene>
<evidence type="ECO:0000313" key="7">
    <source>
        <dbReference type="EMBL" id="KAB2676515.1"/>
    </source>
</evidence>